<accession>A0A1G2UQM8</accession>
<reference evidence="2 3" key="1">
    <citation type="journal article" date="2016" name="Nat. Commun.">
        <title>Thousands of microbial genomes shed light on interconnected biogeochemical processes in an aquifer system.</title>
        <authorList>
            <person name="Anantharaman K."/>
            <person name="Brown C.T."/>
            <person name="Hug L.A."/>
            <person name="Sharon I."/>
            <person name="Castelle C.J."/>
            <person name="Probst A.J."/>
            <person name="Thomas B.C."/>
            <person name="Singh A."/>
            <person name="Wilkins M.J."/>
            <person name="Karaoz U."/>
            <person name="Brodie E.L."/>
            <person name="Williams K.H."/>
            <person name="Hubbard S.S."/>
            <person name="Banfield J.F."/>
        </authorList>
    </citation>
    <scope>NUCLEOTIDE SEQUENCE [LARGE SCALE GENOMIC DNA]</scope>
</reference>
<evidence type="ECO:0000313" key="3">
    <source>
        <dbReference type="Proteomes" id="UP000177276"/>
    </source>
</evidence>
<dbReference type="Proteomes" id="UP000177276">
    <property type="component" value="Unassembled WGS sequence"/>
</dbReference>
<organism evidence="2 3">
    <name type="scientific">Candidatus Zambryskibacteria bacterium RIFCSPLOWO2_12_FULL_39_16</name>
    <dbReference type="NCBI Taxonomy" id="1802775"/>
    <lineage>
        <taxon>Bacteria</taxon>
        <taxon>Candidatus Zambryskiibacteriota</taxon>
    </lineage>
</organism>
<protein>
    <submittedName>
        <fullName evidence="2">Uncharacterized protein</fullName>
    </submittedName>
</protein>
<dbReference type="AlphaFoldDB" id="A0A1G2UQM8"/>
<comment type="caution">
    <text evidence="2">The sequence shown here is derived from an EMBL/GenBank/DDBJ whole genome shotgun (WGS) entry which is preliminary data.</text>
</comment>
<keyword evidence="1" id="KW-1133">Transmembrane helix</keyword>
<feature type="transmembrane region" description="Helical" evidence="1">
    <location>
        <begin position="12"/>
        <end position="29"/>
    </location>
</feature>
<name>A0A1G2UQM8_9BACT</name>
<sequence>MITIMKLIINTPWTILGILTGLICLIYKIKPDKRGFILIFVKRLWVTEIFLKRQTYGLVLGNIIILSQYADQKTLIHEIRHHIEQFKKMPLIFPVLYLYENYKSGYVNNKFEIEASK</sequence>
<keyword evidence="1" id="KW-0812">Transmembrane</keyword>
<evidence type="ECO:0000313" key="2">
    <source>
        <dbReference type="EMBL" id="OHB11632.1"/>
    </source>
</evidence>
<evidence type="ECO:0000256" key="1">
    <source>
        <dbReference type="SAM" id="Phobius"/>
    </source>
</evidence>
<proteinExistence type="predicted"/>
<dbReference type="EMBL" id="MHWS01000026">
    <property type="protein sequence ID" value="OHB11632.1"/>
    <property type="molecule type" value="Genomic_DNA"/>
</dbReference>
<keyword evidence="1" id="KW-0472">Membrane</keyword>
<gene>
    <name evidence="2" type="ORF">A3G46_02955</name>
</gene>